<keyword evidence="1" id="KW-1133">Transmembrane helix</keyword>
<comment type="caution">
    <text evidence="2">The sequence shown here is derived from an EMBL/GenBank/DDBJ whole genome shotgun (WGS) entry which is preliminary data.</text>
</comment>
<proteinExistence type="predicted"/>
<accession>A0A934M5X2</accession>
<dbReference type="RefSeq" id="WP_211145054.1">
    <property type="nucleotide sequence ID" value="NZ_JAEEGB010000051.1"/>
</dbReference>
<keyword evidence="3" id="KW-1185">Reference proteome</keyword>
<evidence type="ECO:0000313" key="2">
    <source>
        <dbReference type="EMBL" id="MBI6875712.1"/>
    </source>
</evidence>
<sequence length="200" mass="21735">MLNIDDLIFCFVKVFLGIGALGVSTSALLIITKNPNTIFKTITKISILSLSLGIIGSIILLTGVFNGISSTTSIPKTGISKNVPPGTAVASKDKQLERKDQSITVNSNIKELTLNIWDFAAVDGDYVQVFHNDKELSQPFMLTSDYKIFRVPAEGKIEIKGIKDGGGGITYALYVDETKETYFNDAPKGGFNTYTVTKKK</sequence>
<reference evidence="2" key="1">
    <citation type="submission" date="2020-12" db="EMBL/GenBank/DDBJ databases">
        <title>Clostridium thailandense sp. nov., a novel acetogenic bacterium isolated from peat land soil in Thailand.</title>
        <authorList>
            <person name="Chaikitkaew S."/>
            <person name="Birkeland N.K."/>
        </authorList>
    </citation>
    <scope>NUCLEOTIDE SEQUENCE</scope>
    <source>
        <strain evidence="2">DSM 17425</strain>
    </source>
</reference>
<feature type="transmembrane region" description="Helical" evidence="1">
    <location>
        <begin position="6"/>
        <end position="30"/>
    </location>
</feature>
<evidence type="ECO:0000256" key="1">
    <source>
        <dbReference type="SAM" id="Phobius"/>
    </source>
</evidence>
<organism evidence="2 3">
    <name type="scientific">Clostridium aciditolerans</name>
    <dbReference type="NCBI Taxonomy" id="339861"/>
    <lineage>
        <taxon>Bacteria</taxon>
        <taxon>Bacillati</taxon>
        <taxon>Bacillota</taxon>
        <taxon>Clostridia</taxon>
        <taxon>Eubacteriales</taxon>
        <taxon>Clostridiaceae</taxon>
        <taxon>Clostridium</taxon>
    </lineage>
</organism>
<keyword evidence="1" id="KW-0472">Membrane</keyword>
<keyword evidence="1" id="KW-0812">Transmembrane</keyword>
<feature type="transmembrane region" description="Helical" evidence="1">
    <location>
        <begin position="42"/>
        <end position="65"/>
    </location>
</feature>
<dbReference type="EMBL" id="JAEEGB010000051">
    <property type="protein sequence ID" value="MBI6875712.1"/>
    <property type="molecule type" value="Genomic_DNA"/>
</dbReference>
<protein>
    <submittedName>
        <fullName evidence="2">Uncharacterized protein</fullName>
    </submittedName>
</protein>
<dbReference type="Proteomes" id="UP000622687">
    <property type="component" value="Unassembled WGS sequence"/>
</dbReference>
<dbReference type="AlphaFoldDB" id="A0A934M5X2"/>
<gene>
    <name evidence="2" type="ORF">I6U51_23880</name>
</gene>
<evidence type="ECO:0000313" key="3">
    <source>
        <dbReference type="Proteomes" id="UP000622687"/>
    </source>
</evidence>
<name>A0A934M5X2_9CLOT</name>